<proteinExistence type="inferred from homology"/>
<keyword evidence="3" id="KW-0813">Transport</keyword>
<dbReference type="EMBL" id="JAFMYW010000007">
    <property type="protein sequence ID" value="MBO0951458.1"/>
    <property type="molecule type" value="Genomic_DNA"/>
</dbReference>
<name>A0ABS3JN69_9BACT</name>
<keyword evidence="11" id="KW-0407">Ion channel</keyword>
<keyword evidence="5 13" id="KW-0812">Transmembrane</keyword>
<evidence type="ECO:0000256" key="10">
    <source>
        <dbReference type="ARBA" id="ARBA00023136"/>
    </source>
</evidence>
<dbReference type="Pfam" id="PF06736">
    <property type="entry name" value="TMEM175"/>
    <property type="match status" value="1"/>
</dbReference>
<keyword evidence="10 13" id="KW-0472">Membrane</keyword>
<comment type="similarity">
    <text evidence="2">Belongs to the TMEM175 family.</text>
</comment>
<feature type="transmembrane region" description="Helical" evidence="13">
    <location>
        <begin position="160"/>
        <end position="179"/>
    </location>
</feature>
<dbReference type="InterPro" id="IPR010617">
    <property type="entry name" value="TMEM175-like"/>
</dbReference>
<keyword evidence="6" id="KW-0631">Potassium channel</keyword>
<evidence type="ECO:0000256" key="5">
    <source>
        <dbReference type="ARBA" id="ARBA00022692"/>
    </source>
</evidence>
<protein>
    <submittedName>
        <fullName evidence="14">DUF1211 domain-containing protein</fullName>
    </submittedName>
</protein>
<evidence type="ECO:0000256" key="6">
    <source>
        <dbReference type="ARBA" id="ARBA00022826"/>
    </source>
</evidence>
<evidence type="ECO:0000256" key="7">
    <source>
        <dbReference type="ARBA" id="ARBA00022958"/>
    </source>
</evidence>
<keyword evidence="7" id="KW-0630">Potassium</keyword>
<evidence type="ECO:0000256" key="1">
    <source>
        <dbReference type="ARBA" id="ARBA00004141"/>
    </source>
</evidence>
<comment type="subcellular location">
    <subcellularLocation>
        <location evidence="1">Membrane</location>
        <topology evidence="1">Multi-pass membrane protein</topology>
    </subcellularLocation>
</comment>
<feature type="transmembrane region" description="Helical" evidence="13">
    <location>
        <begin position="54"/>
        <end position="72"/>
    </location>
</feature>
<keyword evidence="4" id="KW-0633">Potassium transport</keyword>
<evidence type="ECO:0000256" key="8">
    <source>
        <dbReference type="ARBA" id="ARBA00022989"/>
    </source>
</evidence>
<organism evidence="14 15">
    <name type="scientific">Fibrella forsythiae</name>
    <dbReference type="NCBI Taxonomy" id="2817061"/>
    <lineage>
        <taxon>Bacteria</taxon>
        <taxon>Pseudomonadati</taxon>
        <taxon>Bacteroidota</taxon>
        <taxon>Cytophagia</taxon>
        <taxon>Cytophagales</taxon>
        <taxon>Spirosomataceae</taxon>
        <taxon>Fibrella</taxon>
    </lineage>
</organism>
<evidence type="ECO:0000313" key="15">
    <source>
        <dbReference type="Proteomes" id="UP000664628"/>
    </source>
</evidence>
<evidence type="ECO:0000256" key="3">
    <source>
        <dbReference type="ARBA" id="ARBA00022448"/>
    </source>
</evidence>
<evidence type="ECO:0000256" key="2">
    <source>
        <dbReference type="ARBA" id="ARBA00006920"/>
    </source>
</evidence>
<reference evidence="14 15" key="1">
    <citation type="submission" date="2021-03" db="EMBL/GenBank/DDBJ databases">
        <title>Fibrella sp. HMF5405 genome sequencing and assembly.</title>
        <authorList>
            <person name="Kang H."/>
            <person name="Kim H."/>
            <person name="Bae S."/>
            <person name="Joh K."/>
        </authorList>
    </citation>
    <scope>NUCLEOTIDE SEQUENCE [LARGE SCALE GENOMIC DNA]</scope>
    <source>
        <strain evidence="14 15">HMF5405</strain>
    </source>
</reference>
<evidence type="ECO:0000313" key="14">
    <source>
        <dbReference type="EMBL" id="MBO0951458.1"/>
    </source>
</evidence>
<evidence type="ECO:0000256" key="11">
    <source>
        <dbReference type="ARBA" id="ARBA00023303"/>
    </source>
</evidence>
<accession>A0ABS3JN69</accession>
<sequence length="209" mass="23937">MNPFQENETFRMETFSDGVFAIDITLLTFQLKAPEHPDGEYSSLLLLHALAEQWPAYIAFLLSFATIFIIWVNHHRMYNVIHRSDSRFMFYNGAHLLLVSSIPFTTSLMANYINTEAMAVASFFYMMLFAGICGTLLLMWRHATKDYLLLKRPAADVRVILVRTGLLISISAYTIAALISFLVPYVSLVIGLALVIYLSRLKYHRERVV</sequence>
<keyword evidence="9" id="KW-0406">Ion transport</keyword>
<feature type="transmembrane region" description="Helical" evidence="13">
    <location>
        <begin position="119"/>
        <end position="140"/>
    </location>
</feature>
<dbReference type="PANTHER" id="PTHR31462">
    <property type="entry name" value="ENDOSOMAL/LYSOSOMAL POTASSIUM CHANNEL TMEM175"/>
    <property type="match status" value="1"/>
</dbReference>
<evidence type="ECO:0000256" key="4">
    <source>
        <dbReference type="ARBA" id="ARBA00022538"/>
    </source>
</evidence>
<feature type="transmembrane region" description="Helical" evidence="13">
    <location>
        <begin position="93"/>
        <end position="113"/>
    </location>
</feature>
<keyword evidence="8 13" id="KW-1133">Transmembrane helix</keyword>
<dbReference type="Proteomes" id="UP000664628">
    <property type="component" value="Unassembled WGS sequence"/>
</dbReference>
<evidence type="ECO:0000256" key="12">
    <source>
        <dbReference type="ARBA" id="ARBA00034430"/>
    </source>
</evidence>
<dbReference type="PANTHER" id="PTHR31462:SF5">
    <property type="entry name" value="ENDOSOMAL_LYSOSOMAL PROTON CHANNEL TMEM175"/>
    <property type="match status" value="1"/>
</dbReference>
<feature type="transmembrane region" description="Helical" evidence="13">
    <location>
        <begin position="185"/>
        <end position="203"/>
    </location>
</feature>
<comment type="catalytic activity">
    <reaction evidence="12">
        <text>K(+)(in) = K(+)(out)</text>
        <dbReference type="Rhea" id="RHEA:29463"/>
        <dbReference type="ChEBI" id="CHEBI:29103"/>
    </reaction>
</comment>
<evidence type="ECO:0000256" key="13">
    <source>
        <dbReference type="SAM" id="Phobius"/>
    </source>
</evidence>
<keyword evidence="15" id="KW-1185">Reference proteome</keyword>
<gene>
    <name evidence="14" type="ORF">J2I46_22935</name>
</gene>
<comment type="caution">
    <text evidence="14">The sequence shown here is derived from an EMBL/GenBank/DDBJ whole genome shotgun (WGS) entry which is preliminary data.</text>
</comment>
<evidence type="ECO:0000256" key="9">
    <source>
        <dbReference type="ARBA" id="ARBA00023065"/>
    </source>
</evidence>